<keyword evidence="1" id="KW-0808">Transferase</keyword>
<comment type="caution">
    <text evidence="1">The sequence shown here is derived from an EMBL/GenBank/DDBJ whole genome shotgun (WGS) entry which is preliminary data.</text>
</comment>
<accession>A0ABV5I3Z7</accession>
<evidence type="ECO:0000313" key="1">
    <source>
        <dbReference type="EMBL" id="MFB9150695.1"/>
    </source>
</evidence>
<reference evidence="1 2" key="1">
    <citation type="submission" date="2024-09" db="EMBL/GenBank/DDBJ databases">
        <authorList>
            <person name="Sun Q."/>
            <person name="Mori K."/>
        </authorList>
    </citation>
    <scope>NUCLEOTIDE SEQUENCE [LARGE SCALE GENOMIC DNA]</scope>
    <source>
        <strain evidence="1 2">CECT 9424</strain>
    </source>
</reference>
<dbReference type="PANTHER" id="PTHR36978">
    <property type="entry name" value="P-LOOP CONTAINING NUCLEOTIDE TRIPHOSPHATE HYDROLASE"/>
    <property type="match status" value="1"/>
</dbReference>
<name>A0ABV5I3Z7_9RHOB</name>
<dbReference type="Proteomes" id="UP001589670">
    <property type="component" value="Unassembled WGS sequence"/>
</dbReference>
<gene>
    <name evidence="1" type="ORF">ACFFU4_13145</name>
</gene>
<dbReference type="RefSeq" id="WP_377070227.1">
    <property type="nucleotide sequence ID" value="NZ_JBHMEC010000017.1"/>
</dbReference>
<dbReference type="Pfam" id="PF17784">
    <property type="entry name" value="Sulfotransfer_4"/>
    <property type="match status" value="1"/>
</dbReference>
<dbReference type="EMBL" id="JBHMEC010000017">
    <property type="protein sequence ID" value="MFB9150695.1"/>
    <property type="molecule type" value="Genomic_DNA"/>
</dbReference>
<keyword evidence="2" id="KW-1185">Reference proteome</keyword>
<proteinExistence type="predicted"/>
<dbReference type="Gene3D" id="3.40.50.300">
    <property type="entry name" value="P-loop containing nucleotide triphosphate hydrolases"/>
    <property type="match status" value="1"/>
</dbReference>
<dbReference type="SUPFAM" id="SSF52540">
    <property type="entry name" value="P-loop containing nucleoside triphosphate hydrolases"/>
    <property type="match status" value="1"/>
</dbReference>
<organism evidence="1 2">
    <name type="scientific">Roseovarius ramblicola</name>
    <dbReference type="NCBI Taxonomy" id="2022336"/>
    <lineage>
        <taxon>Bacteria</taxon>
        <taxon>Pseudomonadati</taxon>
        <taxon>Pseudomonadota</taxon>
        <taxon>Alphaproteobacteria</taxon>
        <taxon>Rhodobacterales</taxon>
        <taxon>Roseobacteraceae</taxon>
        <taxon>Roseovarius</taxon>
    </lineage>
</organism>
<dbReference type="PANTHER" id="PTHR36978:SF4">
    <property type="entry name" value="P-LOOP CONTAINING NUCLEOSIDE TRIPHOSPHATE HYDROLASE PROTEIN"/>
    <property type="match status" value="1"/>
</dbReference>
<sequence length="212" mass="23875">MSLQIIGSGFGRTGTMSTKLALEVLGFGPCHHMYEVMQRPDQPAHWAAIARGASVDWHAVFAGFRSQVDWPGAAVWPQTIHAFPDARVIHTERPEEEWWRSFSTTISKFFVNAPAMDLPPHIRDIFDTMSGWFLKQTFADHTDRDCAIAAYRANNRAVRETVPADRLLVFHVADGWGPLCDFLGRPVPDTPFPRSNPRDEFWAHFGGEPESG</sequence>
<protein>
    <submittedName>
        <fullName evidence="1">Sulfotransferase family protein</fullName>
        <ecNumber evidence="1">2.8.2.-</ecNumber>
    </submittedName>
</protein>
<dbReference type="EC" id="2.8.2.-" evidence="1"/>
<dbReference type="GO" id="GO:0016740">
    <property type="term" value="F:transferase activity"/>
    <property type="evidence" value="ECO:0007669"/>
    <property type="project" value="UniProtKB-KW"/>
</dbReference>
<evidence type="ECO:0000313" key="2">
    <source>
        <dbReference type="Proteomes" id="UP001589670"/>
    </source>
</evidence>
<dbReference type="InterPro" id="IPR040632">
    <property type="entry name" value="Sulfotransfer_4"/>
</dbReference>
<dbReference type="InterPro" id="IPR027417">
    <property type="entry name" value="P-loop_NTPase"/>
</dbReference>